<accession>A0AAD9JSY7</accession>
<dbReference type="CDD" id="cd18284">
    <property type="entry name" value="BTB2_POZ_BTBD7"/>
    <property type="match status" value="1"/>
</dbReference>
<dbReference type="Gene3D" id="3.30.710.10">
    <property type="entry name" value="Potassium Channel Kv1.1, Chain A"/>
    <property type="match status" value="2"/>
</dbReference>
<comment type="caution">
    <text evidence="2">The sequence shown here is derived from an EMBL/GenBank/DDBJ whole genome shotgun (WGS) entry which is preliminary data.</text>
</comment>
<name>A0AAD9JSY7_9ANNE</name>
<feature type="domain" description="BTB" evidence="1">
    <location>
        <begin position="140"/>
        <end position="236"/>
    </location>
</feature>
<dbReference type="AlphaFoldDB" id="A0AAD9JSY7"/>
<feature type="domain" description="BTB" evidence="1">
    <location>
        <begin position="32"/>
        <end position="101"/>
    </location>
</feature>
<dbReference type="PANTHER" id="PTHR16064">
    <property type="entry name" value="BTB POZ DOMAIN CONTAINING 7"/>
    <property type="match status" value="1"/>
</dbReference>
<dbReference type="GO" id="GO:0061138">
    <property type="term" value="P:morphogenesis of a branching epithelium"/>
    <property type="evidence" value="ECO:0007669"/>
    <property type="project" value="InterPro"/>
</dbReference>
<dbReference type="InterPro" id="IPR047935">
    <property type="entry name" value="BTBD7_BTB_POZ_second"/>
</dbReference>
<dbReference type="PROSITE" id="PS50097">
    <property type="entry name" value="BTB"/>
    <property type="match status" value="2"/>
</dbReference>
<dbReference type="InterPro" id="IPR011333">
    <property type="entry name" value="SKP1/BTB/POZ_sf"/>
</dbReference>
<keyword evidence="3" id="KW-1185">Reference proteome</keyword>
<organism evidence="2 3">
    <name type="scientific">Paralvinella palmiformis</name>
    <dbReference type="NCBI Taxonomy" id="53620"/>
    <lineage>
        <taxon>Eukaryota</taxon>
        <taxon>Metazoa</taxon>
        <taxon>Spiralia</taxon>
        <taxon>Lophotrochozoa</taxon>
        <taxon>Annelida</taxon>
        <taxon>Polychaeta</taxon>
        <taxon>Sedentaria</taxon>
        <taxon>Canalipalpata</taxon>
        <taxon>Terebellida</taxon>
        <taxon>Terebelliformia</taxon>
        <taxon>Alvinellidae</taxon>
        <taxon>Paralvinella</taxon>
    </lineage>
</organism>
<evidence type="ECO:0000313" key="3">
    <source>
        <dbReference type="Proteomes" id="UP001208570"/>
    </source>
</evidence>
<protein>
    <recommendedName>
        <fullName evidence="1">BTB domain-containing protein</fullName>
    </recommendedName>
</protein>
<dbReference type="CDD" id="cd18283">
    <property type="entry name" value="BTB1_POZ_BTBD7"/>
    <property type="match status" value="1"/>
</dbReference>
<reference evidence="2" key="1">
    <citation type="journal article" date="2023" name="Mol. Biol. Evol.">
        <title>Third-Generation Sequencing Reveals the Adaptive Role of the Epigenome in Three Deep-Sea Polychaetes.</title>
        <authorList>
            <person name="Perez M."/>
            <person name="Aroh O."/>
            <person name="Sun Y."/>
            <person name="Lan Y."/>
            <person name="Juniper S.K."/>
            <person name="Young C.R."/>
            <person name="Angers B."/>
            <person name="Qian P.Y."/>
        </authorList>
    </citation>
    <scope>NUCLEOTIDE SEQUENCE</scope>
    <source>
        <strain evidence="2">P08H-3</strain>
    </source>
</reference>
<dbReference type="InterPro" id="IPR000210">
    <property type="entry name" value="BTB/POZ_dom"/>
</dbReference>
<dbReference type="Proteomes" id="UP001208570">
    <property type="component" value="Unassembled WGS sequence"/>
</dbReference>
<proteinExistence type="predicted"/>
<sequence length="287" mass="32170">MKELVYAASVARPHANSFKEDLSALYDSKYCTDVDLVYQGVVFPVHRAILSVRCPRFRELLARYPDYGTQVPIHIHTPGIDVNMFSALLRYLYTGDFNADECKLDHDGSVELIMRLGDEFGHPQPLEHDLRTLLDTGIHSDAVITFCSDSDAHEPLTPEGYAKGTKHELRCHKAILAARSPFFRNLVLRRARSGEELTERALHSPTRIVLDESVIPRRYARVLLHALYTDSVDLGCIVRSSVSVCSLSEVQAMVAGKGHMTLVDEAMEIYQIGQFLDLPILSQGMLS</sequence>
<dbReference type="EMBL" id="JAODUP010000167">
    <property type="protein sequence ID" value="KAK2158566.1"/>
    <property type="molecule type" value="Genomic_DNA"/>
</dbReference>
<dbReference type="InterPro" id="IPR047934">
    <property type="entry name" value="BTBD7_BTB_POZ_first"/>
</dbReference>
<dbReference type="SUPFAM" id="SSF54695">
    <property type="entry name" value="POZ domain"/>
    <property type="match status" value="2"/>
</dbReference>
<dbReference type="PANTHER" id="PTHR16064:SF3">
    <property type="entry name" value="BTB_POZ DOMAIN-CONTAINING PROTEIN 7"/>
    <property type="match status" value="1"/>
</dbReference>
<evidence type="ECO:0000259" key="1">
    <source>
        <dbReference type="PROSITE" id="PS50097"/>
    </source>
</evidence>
<dbReference type="SMART" id="SM00225">
    <property type="entry name" value="BTB"/>
    <property type="match status" value="2"/>
</dbReference>
<evidence type="ECO:0000313" key="2">
    <source>
        <dbReference type="EMBL" id="KAK2158566.1"/>
    </source>
</evidence>
<dbReference type="InterPro" id="IPR042345">
    <property type="entry name" value="Btbd7"/>
</dbReference>
<gene>
    <name evidence="2" type="ORF">LSH36_167g04000</name>
</gene>
<dbReference type="Pfam" id="PF00651">
    <property type="entry name" value="BTB"/>
    <property type="match status" value="2"/>
</dbReference>